<keyword evidence="4" id="KW-1185">Reference proteome</keyword>
<name>D5BRD0_PUNMI</name>
<dbReference type="AlphaFoldDB" id="D5BRD0"/>
<feature type="domain" description="NADP-dependent oxidoreductase" evidence="2">
    <location>
        <begin position="16"/>
        <end position="338"/>
    </location>
</feature>
<dbReference type="EC" id="1.1.1.-" evidence="3"/>
<dbReference type="KEGG" id="apb:SAR116_0584"/>
<dbReference type="OrthoDB" id="9803483at2"/>
<keyword evidence="1 3" id="KW-0560">Oxidoreductase</keyword>
<accession>D5BRD0</accession>
<dbReference type="HOGENOM" id="CLU_023205_2_0_5"/>
<organism evidence="3 4">
    <name type="scientific">Puniceispirillum marinum (strain IMCC1322)</name>
    <dbReference type="NCBI Taxonomy" id="488538"/>
    <lineage>
        <taxon>Bacteria</taxon>
        <taxon>Pseudomonadati</taxon>
        <taxon>Pseudomonadota</taxon>
        <taxon>Alphaproteobacteria</taxon>
        <taxon>Candidatus Puniceispirillales</taxon>
        <taxon>Candidatus Puniceispirillaceae</taxon>
        <taxon>Candidatus Puniceispirillum</taxon>
    </lineage>
</organism>
<evidence type="ECO:0000259" key="2">
    <source>
        <dbReference type="Pfam" id="PF00248"/>
    </source>
</evidence>
<dbReference type="PANTHER" id="PTHR43364">
    <property type="entry name" value="NADH-SPECIFIC METHYLGLYOXAL REDUCTASE-RELATED"/>
    <property type="match status" value="1"/>
</dbReference>
<reference evidence="3 4" key="1">
    <citation type="journal article" date="2010" name="J. Bacteriol.">
        <title>Complete genome sequence of "Candidatus Puniceispirillum marinum" IMCC1322, a representative of the SAR116 clade in the Alphaproteobacteria.</title>
        <authorList>
            <person name="Oh H.M."/>
            <person name="Kwon K.K."/>
            <person name="Kang I."/>
            <person name="Kang S.G."/>
            <person name="Lee J.H."/>
            <person name="Kim S.J."/>
            <person name="Cho J.C."/>
        </authorList>
    </citation>
    <scope>NUCLEOTIDE SEQUENCE [LARGE SCALE GENOMIC DNA]</scope>
    <source>
        <strain evidence="3 4">IMCC1322</strain>
    </source>
</reference>
<dbReference type="InterPro" id="IPR023210">
    <property type="entry name" value="NADP_OxRdtase_dom"/>
</dbReference>
<dbReference type="STRING" id="488538.SAR116_0584"/>
<protein>
    <submittedName>
        <fullName evidence="3">Putative oxidoreductase</fullName>
        <ecNumber evidence="3">1.1.1.-</ecNumber>
    </submittedName>
</protein>
<dbReference type="Gene3D" id="3.20.20.100">
    <property type="entry name" value="NADP-dependent oxidoreductase domain"/>
    <property type="match status" value="1"/>
</dbReference>
<gene>
    <name evidence="3" type="ordered locus">SAR116_0584</name>
</gene>
<dbReference type="GO" id="GO:0016491">
    <property type="term" value="F:oxidoreductase activity"/>
    <property type="evidence" value="ECO:0007669"/>
    <property type="project" value="UniProtKB-KW"/>
</dbReference>
<dbReference type="CDD" id="cd19094">
    <property type="entry name" value="AKR_Tas-like"/>
    <property type="match status" value="1"/>
</dbReference>
<evidence type="ECO:0000313" key="3">
    <source>
        <dbReference type="EMBL" id="ADE38827.1"/>
    </source>
</evidence>
<sequence length="347" mass="38468">MRYKKLGSSDLNVSMICLGSMTWGTQNTVAEGAAQIDMALDHGVNIIDTAEMYPTTPLSKETQGDTERVIGAWVKASGRRKDVMLATKVAGQGYANVRDGAAISPKTIKLAVEASLTSMATDYIDLYQLHWPNRGSYMFRQNWTYDPTHQNKEETLAHMYEVLLTLQELKNEGKVREFGLSNESAWGTSQWVRMAEQHDLPRMVAIQNEYSLLCRLFDTDLSETVHNEDIGLLAFSPLAAGLLSGKYAPDVTPAGSRRSLNESLGGRINEHLWPAIDSYRDIANRHGLDLCQMAIAWTLTRPFMASSIIGATSMNQLDTILGAADLALSDEVMAEIQATFRTHPMPY</sequence>
<dbReference type="Proteomes" id="UP000007460">
    <property type="component" value="Chromosome"/>
</dbReference>
<evidence type="ECO:0000313" key="4">
    <source>
        <dbReference type="Proteomes" id="UP000007460"/>
    </source>
</evidence>
<dbReference type="RefSeq" id="WP_013045456.1">
    <property type="nucleotide sequence ID" value="NC_014010.1"/>
</dbReference>
<dbReference type="InterPro" id="IPR050523">
    <property type="entry name" value="AKR_Detox_Biosynth"/>
</dbReference>
<dbReference type="PANTHER" id="PTHR43364:SF4">
    <property type="entry name" value="NAD(P)-LINKED OXIDOREDUCTASE SUPERFAMILY PROTEIN"/>
    <property type="match status" value="1"/>
</dbReference>
<dbReference type="InterPro" id="IPR036812">
    <property type="entry name" value="NAD(P)_OxRdtase_dom_sf"/>
</dbReference>
<dbReference type="Pfam" id="PF00248">
    <property type="entry name" value="Aldo_ket_red"/>
    <property type="match status" value="1"/>
</dbReference>
<dbReference type="EMBL" id="CP001751">
    <property type="protein sequence ID" value="ADE38827.1"/>
    <property type="molecule type" value="Genomic_DNA"/>
</dbReference>
<evidence type="ECO:0000256" key="1">
    <source>
        <dbReference type="ARBA" id="ARBA00023002"/>
    </source>
</evidence>
<dbReference type="SUPFAM" id="SSF51430">
    <property type="entry name" value="NAD(P)-linked oxidoreductase"/>
    <property type="match status" value="1"/>
</dbReference>
<proteinExistence type="predicted"/>
<dbReference type="eggNOG" id="COG0667">
    <property type="taxonomic scope" value="Bacteria"/>
</dbReference>